<accession>A0AAV9GBT0</accession>
<evidence type="ECO:0000256" key="1">
    <source>
        <dbReference type="SAM" id="SignalP"/>
    </source>
</evidence>
<name>A0AAV9GBT0_9PEZI</name>
<protein>
    <submittedName>
        <fullName evidence="2">Uncharacterized protein</fullName>
    </submittedName>
</protein>
<evidence type="ECO:0000313" key="2">
    <source>
        <dbReference type="EMBL" id="KAK4445589.1"/>
    </source>
</evidence>
<feature type="chain" id="PRO_5043575116" evidence="1">
    <location>
        <begin position="18"/>
        <end position="160"/>
    </location>
</feature>
<feature type="signal peptide" evidence="1">
    <location>
        <begin position="1"/>
        <end position="17"/>
    </location>
</feature>
<evidence type="ECO:0000313" key="3">
    <source>
        <dbReference type="Proteomes" id="UP001321760"/>
    </source>
</evidence>
<gene>
    <name evidence="2" type="ORF">QBC34DRAFT_384162</name>
</gene>
<reference evidence="2" key="2">
    <citation type="submission" date="2023-05" db="EMBL/GenBank/DDBJ databases">
        <authorList>
            <consortium name="Lawrence Berkeley National Laboratory"/>
            <person name="Steindorff A."/>
            <person name="Hensen N."/>
            <person name="Bonometti L."/>
            <person name="Westerberg I."/>
            <person name="Brannstrom I.O."/>
            <person name="Guillou S."/>
            <person name="Cros-Aarteil S."/>
            <person name="Calhoun S."/>
            <person name="Haridas S."/>
            <person name="Kuo A."/>
            <person name="Mondo S."/>
            <person name="Pangilinan J."/>
            <person name="Riley R."/>
            <person name="Labutti K."/>
            <person name="Andreopoulos B."/>
            <person name="Lipzen A."/>
            <person name="Chen C."/>
            <person name="Yanf M."/>
            <person name="Daum C."/>
            <person name="Ng V."/>
            <person name="Clum A."/>
            <person name="Ohm R."/>
            <person name="Martin F."/>
            <person name="Silar P."/>
            <person name="Natvig D."/>
            <person name="Lalanne C."/>
            <person name="Gautier V."/>
            <person name="Ament-Velasquez S.L."/>
            <person name="Kruys A."/>
            <person name="Hutchinson M.I."/>
            <person name="Powell A.J."/>
            <person name="Barry K."/>
            <person name="Miller A.N."/>
            <person name="Grigoriev I.V."/>
            <person name="Debuchy R."/>
            <person name="Gladieux P."/>
            <person name="Thoren M.H."/>
            <person name="Johannesson H."/>
        </authorList>
    </citation>
    <scope>NUCLEOTIDE SEQUENCE</scope>
    <source>
        <strain evidence="2">PSN243</strain>
    </source>
</reference>
<sequence>MQFSKLLVAAFATLSMANPIPDAPSADAMLPPAPWIIIALKAEGYSEDAAAAAAAAVTKRSPDGASADSMLPLPSWVIIALKAEGYSEDAAKAVAEKTADSTFPFQVWLDKRGAPKPDNVMIARSVDEAADMLKARTENGADAALFISYLALLASKAQEQ</sequence>
<dbReference type="EMBL" id="MU865964">
    <property type="protein sequence ID" value="KAK4445589.1"/>
    <property type="molecule type" value="Genomic_DNA"/>
</dbReference>
<proteinExistence type="predicted"/>
<comment type="caution">
    <text evidence="2">The sequence shown here is derived from an EMBL/GenBank/DDBJ whole genome shotgun (WGS) entry which is preliminary data.</text>
</comment>
<keyword evidence="3" id="KW-1185">Reference proteome</keyword>
<reference evidence="2" key="1">
    <citation type="journal article" date="2023" name="Mol. Phylogenet. Evol.">
        <title>Genome-scale phylogeny and comparative genomics of the fungal order Sordariales.</title>
        <authorList>
            <person name="Hensen N."/>
            <person name="Bonometti L."/>
            <person name="Westerberg I."/>
            <person name="Brannstrom I.O."/>
            <person name="Guillou S."/>
            <person name="Cros-Aarteil S."/>
            <person name="Calhoun S."/>
            <person name="Haridas S."/>
            <person name="Kuo A."/>
            <person name="Mondo S."/>
            <person name="Pangilinan J."/>
            <person name="Riley R."/>
            <person name="LaButti K."/>
            <person name="Andreopoulos B."/>
            <person name="Lipzen A."/>
            <person name="Chen C."/>
            <person name="Yan M."/>
            <person name="Daum C."/>
            <person name="Ng V."/>
            <person name="Clum A."/>
            <person name="Steindorff A."/>
            <person name="Ohm R.A."/>
            <person name="Martin F."/>
            <person name="Silar P."/>
            <person name="Natvig D.O."/>
            <person name="Lalanne C."/>
            <person name="Gautier V."/>
            <person name="Ament-Velasquez S.L."/>
            <person name="Kruys A."/>
            <person name="Hutchinson M.I."/>
            <person name="Powell A.J."/>
            <person name="Barry K."/>
            <person name="Miller A.N."/>
            <person name="Grigoriev I.V."/>
            <person name="Debuchy R."/>
            <person name="Gladieux P."/>
            <person name="Hiltunen Thoren M."/>
            <person name="Johannesson H."/>
        </authorList>
    </citation>
    <scope>NUCLEOTIDE SEQUENCE</scope>
    <source>
        <strain evidence="2">PSN243</strain>
    </source>
</reference>
<dbReference type="Proteomes" id="UP001321760">
    <property type="component" value="Unassembled WGS sequence"/>
</dbReference>
<organism evidence="2 3">
    <name type="scientific">Podospora aff. communis PSN243</name>
    <dbReference type="NCBI Taxonomy" id="3040156"/>
    <lineage>
        <taxon>Eukaryota</taxon>
        <taxon>Fungi</taxon>
        <taxon>Dikarya</taxon>
        <taxon>Ascomycota</taxon>
        <taxon>Pezizomycotina</taxon>
        <taxon>Sordariomycetes</taxon>
        <taxon>Sordariomycetidae</taxon>
        <taxon>Sordariales</taxon>
        <taxon>Podosporaceae</taxon>
        <taxon>Podospora</taxon>
    </lineage>
</organism>
<keyword evidence="1" id="KW-0732">Signal</keyword>
<dbReference type="AlphaFoldDB" id="A0AAV9GBT0"/>